<dbReference type="CDD" id="cd00144">
    <property type="entry name" value="MPP_PPP_family"/>
    <property type="match status" value="1"/>
</dbReference>
<dbReference type="InterPro" id="IPR050126">
    <property type="entry name" value="Ap4A_hydrolase"/>
</dbReference>
<evidence type="ECO:0000313" key="2">
    <source>
        <dbReference type="EMBL" id="KNG93835.1"/>
    </source>
</evidence>
<dbReference type="Gene3D" id="3.60.21.10">
    <property type="match status" value="1"/>
</dbReference>
<keyword evidence="3" id="KW-1185">Reference proteome</keyword>
<dbReference type="RefSeq" id="WP_050531040.1">
    <property type="nucleotide sequence ID" value="NZ_AQQZ01000004.1"/>
</dbReference>
<name>A0A0L1JPY8_9RHOB</name>
<organism evidence="2 3">
    <name type="scientific">Pseudaestuariivita atlantica</name>
    <dbReference type="NCBI Taxonomy" id="1317121"/>
    <lineage>
        <taxon>Bacteria</taxon>
        <taxon>Pseudomonadati</taxon>
        <taxon>Pseudomonadota</taxon>
        <taxon>Alphaproteobacteria</taxon>
        <taxon>Rhodobacterales</taxon>
        <taxon>Paracoccaceae</taxon>
        <taxon>Pseudaestuariivita</taxon>
    </lineage>
</organism>
<protein>
    <submittedName>
        <fullName evidence="2">Serine/threonine protein phosphatase</fullName>
    </submittedName>
</protein>
<dbReference type="Proteomes" id="UP000036938">
    <property type="component" value="Unassembled WGS sequence"/>
</dbReference>
<dbReference type="PANTHER" id="PTHR42850:SF4">
    <property type="entry name" value="ZINC-DEPENDENT ENDOPOLYPHOSPHATASE"/>
    <property type="match status" value="1"/>
</dbReference>
<dbReference type="EMBL" id="AQQZ01000004">
    <property type="protein sequence ID" value="KNG93835.1"/>
    <property type="molecule type" value="Genomic_DNA"/>
</dbReference>
<dbReference type="GO" id="GO:0016791">
    <property type="term" value="F:phosphatase activity"/>
    <property type="evidence" value="ECO:0007669"/>
    <property type="project" value="TreeGrafter"/>
</dbReference>
<dbReference type="OrthoDB" id="9807890at2"/>
<dbReference type="AlphaFoldDB" id="A0A0L1JPY8"/>
<accession>A0A0L1JPY8</accession>
<proteinExistence type="predicted"/>
<dbReference type="STRING" id="1317121.ATO11_11750"/>
<reference evidence="2 3" key="1">
    <citation type="journal article" date="2015" name="Int. J. Syst. Evol. Microbiol.">
        <title>Aestuariivita atlantica sp. nov., isolated from deep sea sediment of the Atlantic Ocean.</title>
        <authorList>
            <person name="Li G."/>
            <person name="Lai Q."/>
            <person name="Du Y."/>
            <person name="Liu X."/>
            <person name="Sun F."/>
            <person name="Shao Z."/>
        </authorList>
    </citation>
    <scope>NUCLEOTIDE SEQUENCE [LARGE SCALE GENOMIC DNA]</scope>
    <source>
        <strain evidence="2 3">22II-S11-z3</strain>
    </source>
</reference>
<dbReference type="GO" id="GO:0110154">
    <property type="term" value="P:RNA decapping"/>
    <property type="evidence" value="ECO:0007669"/>
    <property type="project" value="TreeGrafter"/>
</dbReference>
<feature type="domain" description="Calcineurin-like phosphoesterase" evidence="1">
    <location>
        <begin position="4"/>
        <end position="208"/>
    </location>
</feature>
<dbReference type="PANTHER" id="PTHR42850">
    <property type="entry name" value="METALLOPHOSPHOESTERASE"/>
    <property type="match status" value="1"/>
</dbReference>
<gene>
    <name evidence="2" type="ORF">ATO11_11750</name>
</gene>
<dbReference type="GO" id="GO:0005737">
    <property type="term" value="C:cytoplasm"/>
    <property type="evidence" value="ECO:0007669"/>
    <property type="project" value="TreeGrafter"/>
</dbReference>
<sequence>MAQPIYAIGDIHGQIDMLEEALDLIAADGGADARIIFLGDLCDRGPDSRAVIERVRSGIEDQGRNWACVLGNHDLMFRTFVETGADGPPRLHAKGLTWTNPRLGGLTTLASYGIDTEDAPTAEMQKAAAQAVDPAHLRFIDSLPLYLSEGDCLFVHAGIRPHVPLSDQVEDDLVWIREGWLDFDGALPWLVVHGHTALDIAQHHGNRVNLDSGAGYGRPLTAAVFEGDKVWTLSAHGRARLLPSG</sequence>
<dbReference type="SUPFAM" id="SSF56300">
    <property type="entry name" value="Metallo-dependent phosphatases"/>
    <property type="match status" value="1"/>
</dbReference>
<evidence type="ECO:0000259" key="1">
    <source>
        <dbReference type="Pfam" id="PF00149"/>
    </source>
</evidence>
<comment type="caution">
    <text evidence="2">The sequence shown here is derived from an EMBL/GenBank/DDBJ whole genome shotgun (WGS) entry which is preliminary data.</text>
</comment>
<dbReference type="Pfam" id="PF00149">
    <property type="entry name" value="Metallophos"/>
    <property type="match status" value="1"/>
</dbReference>
<evidence type="ECO:0000313" key="3">
    <source>
        <dbReference type="Proteomes" id="UP000036938"/>
    </source>
</evidence>
<dbReference type="GO" id="GO:0008803">
    <property type="term" value="F:bis(5'-nucleosyl)-tetraphosphatase (symmetrical) activity"/>
    <property type="evidence" value="ECO:0007669"/>
    <property type="project" value="TreeGrafter"/>
</dbReference>
<dbReference type="InterPro" id="IPR029052">
    <property type="entry name" value="Metallo-depent_PP-like"/>
</dbReference>
<dbReference type="InterPro" id="IPR004843">
    <property type="entry name" value="Calcineurin-like_PHP"/>
</dbReference>
<dbReference type="PATRIC" id="fig|1317121.7.peg.3029"/>